<keyword evidence="2" id="KW-1185">Reference proteome</keyword>
<gene>
    <name evidence="1" type="ORF">HAX54_040581</name>
</gene>
<accession>A0ABS8SKL8</accession>
<dbReference type="Proteomes" id="UP000823775">
    <property type="component" value="Unassembled WGS sequence"/>
</dbReference>
<dbReference type="EMBL" id="JACEIK010000575">
    <property type="protein sequence ID" value="MCD7459302.1"/>
    <property type="molecule type" value="Genomic_DNA"/>
</dbReference>
<evidence type="ECO:0000313" key="1">
    <source>
        <dbReference type="EMBL" id="MCD7459302.1"/>
    </source>
</evidence>
<proteinExistence type="predicted"/>
<organism evidence="1 2">
    <name type="scientific">Datura stramonium</name>
    <name type="common">Jimsonweed</name>
    <name type="synonym">Common thornapple</name>
    <dbReference type="NCBI Taxonomy" id="4076"/>
    <lineage>
        <taxon>Eukaryota</taxon>
        <taxon>Viridiplantae</taxon>
        <taxon>Streptophyta</taxon>
        <taxon>Embryophyta</taxon>
        <taxon>Tracheophyta</taxon>
        <taxon>Spermatophyta</taxon>
        <taxon>Magnoliopsida</taxon>
        <taxon>eudicotyledons</taxon>
        <taxon>Gunneridae</taxon>
        <taxon>Pentapetalae</taxon>
        <taxon>asterids</taxon>
        <taxon>lamiids</taxon>
        <taxon>Solanales</taxon>
        <taxon>Solanaceae</taxon>
        <taxon>Solanoideae</taxon>
        <taxon>Datureae</taxon>
        <taxon>Datura</taxon>
    </lineage>
</organism>
<evidence type="ECO:0000313" key="2">
    <source>
        <dbReference type="Proteomes" id="UP000823775"/>
    </source>
</evidence>
<name>A0ABS8SKL8_DATST</name>
<reference evidence="1 2" key="1">
    <citation type="journal article" date="2021" name="BMC Genomics">
        <title>Datura genome reveals duplications of psychoactive alkaloid biosynthetic genes and high mutation rate following tissue culture.</title>
        <authorList>
            <person name="Rajewski A."/>
            <person name="Carter-House D."/>
            <person name="Stajich J."/>
            <person name="Litt A."/>
        </authorList>
    </citation>
    <scope>NUCLEOTIDE SEQUENCE [LARGE SCALE GENOMIC DNA]</scope>
    <source>
        <strain evidence="1">AR-01</strain>
    </source>
</reference>
<comment type="caution">
    <text evidence="1">The sequence shown here is derived from an EMBL/GenBank/DDBJ whole genome shotgun (WGS) entry which is preliminary data.</text>
</comment>
<sequence>MGIKSTHFTVEARKWLNLVSRRIRSSSNVSDVTYHQTLVVACILDQERFPREQGDEIIACNMPFDPLRVKGASSGAGRKEGMIQRRRTIRTEAIQDVLGSLVQAHVEHQADLEAEKKKRRLWDKLLVKMWKRMKKLLRTLSPLLMLPKVSKEDA</sequence>
<protein>
    <submittedName>
        <fullName evidence="1">Uncharacterized protein</fullName>
    </submittedName>
</protein>